<feature type="region of interest" description="Disordered" evidence="1">
    <location>
        <begin position="1"/>
        <end position="79"/>
    </location>
</feature>
<reference evidence="2" key="1">
    <citation type="journal article" date="2018" name="Nat. Genet.">
        <title>Extensive intraspecific gene order and gene structural variations between Mo17 and other maize genomes.</title>
        <authorList>
            <person name="Sun S."/>
            <person name="Zhou Y."/>
            <person name="Chen J."/>
            <person name="Shi J."/>
            <person name="Zhao H."/>
            <person name="Zhao H."/>
            <person name="Song W."/>
            <person name="Zhang M."/>
            <person name="Cui Y."/>
            <person name="Dong X."/>
            <person name="Liu H."/>
            <person name="Ma X."/>
            <person name="Jiao Y."/>
            <person name="Wang B."/>
            <person name="Wei X."/>
            <person name="Stein J.C."/>
            <person name="Glaubitz J.C."/>
            <person name="Lu F."/>
            <person name="Yu G."/>
            <person name="Liang C."/>
            <person name="Fengler K."/>
            <person name="Li B."/>
            <person name="Rafalski A."/>
            <person name="Schnable P.S."/>
            <person name="Ware D.H."/>
            <person name="Buckler E.S."/>
            <person name="Lai J."/>
        </authorList>
    </citation>
    <scope>NUCLEOTIDE SEQUENCE [LARGE SCALE GENOMIC DNA]</scope>
    <source>
        <tissue evidence="2">Seedling</tissue>
    </source>
</reference>
<proteinExistence type="predicted"/>
<gene>
    <name evidence="2" type="ORF">Zm00014a_011384</name>
</gene>
<feature type="region of interest" description="Disordered" evidence="1">
    <location>
        <begin position="121"/>
        <end position="167"/>
    </location>
</feature>
<feature type="compositionally biased region" description="Polar residues" evidence="1">
    <location>
        <begin position="1"/>
        <end position="15"/>
    </location>
</feature>
<dbReference type="EMBL" id="NCVQ01000001">
    <property type="protein sequence ID" value="PWZ56904.1"/>
    <property type="molecule type" value="Genomic_DNA"/>
</dbReference>
<feature type="compositionally biased region" description="Low complexity" evidence="1">
    <location>
        <begin position="60"/>
        <end position="74"/>
    </location>
</feature>
<accession>A0A317YGJ1</accession>
<name>A0A317YGJ1_MAIZE</name>
<feature type="compositionally biased region" description="Basic and acidic residues" evidence="1">
    <location>
        <begin position="121"/>
        <end position="145"/>
    </location>
</feature>
<organism evidence="2">
    <name type="scientific">Zea mays</name>
    <name type="common">Maize</name>
    <dbReference type="NCBI Taxonomy" id="4577"/>
    <lineage>
        <taxon>Eukaryota</taxon>
        <taxon>Viridiplantae</taxon>
        <taxon>Streptophyta</taxon>
        <taxon>Embryophyta</taxon>
        <taxon>Tracheophyta</taxon>
        <taxon>Spermatophyta</taxon>
        <taxon>Magnoliopsida</taxon>
        <taxon>Liliopsida</taxon>
        <taxon>Poales</taxon>
        <taxon>Poaceae</taxon>
        <taxon>PACMAD clade</taxon>
        <taxon>Panicoideae</taxon>
        <taxon>Andropogonodae</taxon>
        <taxon>Andropogoneae</taxon>
        <taxon>Tripsacinae</taxon>
        <taxon>Zea</taxon>
    </lineage>
</organism>
<dbReference type="Proteomes" id="UP000251960">
    <property type="component" value="Chromosome 1"/>
</dbReference>
<dbReference type="AlphaFoldDB" id="A0A317YGJ1"/>
<evidence type="ECO:0000256" key="1">
    <source>
        <dbReference type="SAM" id="MobiDB-lite"/>
    </source>
</evidence>
<comment type="caution">
    <text evidence="2">The sequence shown here is derived from an EMBL/GenBank/DDBJ whole genome shotgun (WGS) entry which is preliminary data.</text>
</comment>
<sequence>MTRNSCLPTPLNNHGETPAHRAYTTREPPPSPTTTAATRSSSNAACIRTSSGATSAVRRATSPTSAQATSSGPARGPHSLRNCAAVVVVVGHWRAWRGRGGEVDWHSDDVEDVGAAAAFEDDRWASVVDTRGEEEKSAGKEEGKKGKAARKEKRKGYFSDESGEDED</sequence>
<protein>
    <submittedName>
        <fullName evidence="2">Uncharacterized protein</fullName>
    </submittedName>
</protein>
<feature type="compositionally biased region" description="Basic residues" evidence="1">
    <location>
        <begin position="146"/>
        <end position="156"/>
    </location>
</feature>
<evidence type="ECO:0000313" key="2">
    <source>
        <dbReference type="EMBL" id="PWZ56904.1"/>
    </source>
</evidence>
<feature type="compositionally biased region" description="Low complexity" evidence="1">
    <location>
        <begin position="33"/>
        <end position="45"/>
    </location>
</feature>